<dbReference type="STRING" id="86049.A0A1C1CQB7"/>
<evidence type="ECO:0000256" key="1">
    <source>
        <dbReference type="ARBA" id="ARBA00005575"/>
    </source>
</evidence>
<dbReference type="Pfam" id="PF00069">
    <property type="entry name" value="Pkinase"/>
    <property type="match status" value="1"/>
</dbReference>
<dbReference type="InterPro" id="IPR008984">
    <property type="entry name" value="SMAD_FHA_dom_sf"/>
</dbReference>
<comment type="caution">
    <text evidence="8">The sequence shown here is derived from an EMBL/GenBank/DDBJ whole genome shotgun (WGS) entry which is preliminary data.</text>
</comment>
<feature type="region of interest" description="Disordered" evidence="5">
    <location>
        <begin position="14"/>
        <end position="34"/>
    </location>
</feature>
<dbReference type="PANTHER" id="PTHR24347">
    <property type="entry name" value="SERINE/THREONINE-PROTEIN KINASE"/>
    <property type="match status" value="1"/>
</dbReference>
<dbReference type="CDD" id="cd22670">
    <property type="entry name" value="FHA_MEK1-like"/>
    <property type="match status" value="1"/>
</dbReference>
<feature type="compositionally biased region" description="Low complexity" evidence="5">
    <location>
        <begin position="607"/>
        <end position="619"/>
    </location>
</feature>
<evidence type="ECO:0000256" key="2">
    <source>
        <dbReference type="ARBA" id="ARBA00022741"/>
    </source>
</evidence>
<evidence type="ECO:0000256" key="3">
    <source>
        <dbReference type="ARBA" id="ARBA00022840"/>
    </source>
</evidence>
<protein>
    <submittedName>
        <fullName evidence="8">Protein-serine/threonine kinase</fullName>
    </submittedName>
</protein>
<name>A0A1C1CQB7_9EURO</name>
<dbReference type="PROSITE" id="PS50006">
    <property type="entry name" value="FHA_DOMAIN"/>
    <property type="match status" value="1"/>
</dbReference>
<evidence type="ECO:0000313" key="8">
    <source>
        <dbReference type="EMBL" id="OCT50699.1"/>
    </source>
</evidence>
<proteinExistence type="inferred from homology"/>
<gene>
    <name evidence="8" type="ORF">CLCR_06626</name>
</gene>
<feature type="compositionally biased region" description="Polar residues" evidence="5">
    <location>
        <begin position="746"/>
        <end position="765"/>
    </location>
</feature>
<feature type="compositionally biased region" description="Polar residues" evidence="5">
    <location>
        <begin position="697"/>
        <end position="710"/>
    </location>
</feature>
<dbReference type="InterPro" id="IPR000719">
    <property type="entry name" value="Prot_kinase_dom"/>
</dbReference>
<comment type="similarity">
    <text evidence="1">Belongs to the protein kinase superfamily. CAMK Ser/Thr protein kinase family. CHEK2 subfamily.</text>
</comment>
<dbReference type="Proteomes" id="UP000094526">
    <property type="component" value="Unassembled WGS sequence"/>
</dbReference>
<dbReference type="PROSITE" id="PS00107">
    <property type="entry name" value="PROTEIN_KINASE_ATP"/>
    <property type="match status" value="1"/>
</dbReference>
<dbReference type="Gene3D" id="3.30.200.20">
    <property type="entry name" value="Phosphorylase Kinase, domain 1"/>
    <property type="match status" value="1"/>
</dbReference>
<dbReference type="VEuPathDB" id="FungiDB:CLCR_06626"/>
<dbReference type="InterPro" id="IPR011009">
    <property type="entry name" value="Kinase-like_dom_sf"/>
</dbReference>
<accession>A0A1C1CQB7</accession>
<keyword evidence="8" id="KW-0418">Kinase</keyword>
<dbReference type="PROSITE" id="PS50011">
    <property type="entry name" value="PROTEIN_KINASE_DOM"/>
    <property type="match status" value="1"/>
</dbReference>
<dbReference type="PROSITE" id="PS00108">
    <property type="entry name" value="PROTEIN_KINASE_ST"/>
    <property type="match status" value="1"/>
</dbReference>
<keyword evidence="9" id="KW-1185">Reference proteome</keyword>
<dbReference type="SMART" id="SM00220">
    <property type="entry name" value="S_TKc"/>
    <property type="match status" value="1"/>
</dbReference>
<keyword evidence="8" id="KW-0808">Transferase</keyword>
<dbReference type="Gene3D" id="1.10.510.10">
    <property type="entry name" value="Transferase(Phosphotransferase) domain 1"/>
    <property type="match status" value="1"/>
</dbReference>
<dbReference type="EMBL" id="LGRB01000010">
    <property type="protein sequence ID" value="OCT50699.1"/>
    <property type="molecule type" value="Genomic_DNA"/>
</dbReference>
<dbReference type="Gene3D" id="2.60.200.20">
    <property type="match status" value="1"/>
</dbReference>
<dbReference type="Pfam" id="PF00498">
    <property type="entry name" value="FHA"/>
    <property type="match status" value="1"/>
</dbReference>
<evidence type="ECO:0000256" key="5">
    <source>
        <dbReference type="SAM" id="MobiDB-lite"/>
    </source>
</evidence>
<reference evidence="9" key="1">
    <citation type="submission" date="2015-07" db="EMBL/GenBank/DDBJ databases">
        <authorList>
            <person name="Teixeira M.M."/>
            <person name="Souza R.C."/>
            <person name="Almeida L.G."/>
            <person name="Vicente V.A."/>
            <person name="de Hoog S."/>
            <person name="Bocca A.L."/>
            <person name="de Almeida S.R."/>
            <person name="Vasconcelos A.T."/>
            <person name="Felipe M.S."/>
        </authorList>
    </citation>
    <scope>NUCLEOTIDE SEQUENCE [LARGE SCALE GENOMIC DNA]</scope>
    <source>
        <strain evidence="9">KSF</strain>
    </source>
</reference>
<feature type="region of interest" description="Disordered" evidence="5">
    <location>
        <begin position="599"/>
        <end position="710"/>
    </location>
</feature>
<evidence type="ECO:0000259" key="6">
    <source>
        <dbReference type="PROSITE" id="PS50006"/>
    </source>
</evidence>
<dbReference type="AlphaFoldDB" id="A0A1C1CQB7"/>
<sequence>MTLPLSGVRRVGSTLSASTGTGPAGVLTHKDQSGNVLGSGQEDLFTSRGYYWTRQEPLVRVAAPPWEYCLQASQYVLNDPYISKRHLRIYTVVYEDDEPSEVEDLVYAEDLSLNGTYWNGSFIGKGNGGFLLSDGDTLRLSRRTYLVFTAMPSGRTPETFDYIQETEMAKFSKDYTLSDRLLGSGAFGKVFMAIEQSTRHQVACKVVDLRVLMPGAQTKFGRADQPVAAEDIDNRTQVRKLKAWALQQKRKDALERQLSKYYREVDILASISHPNIIGIEKVYITDNTMYIMQEIVTAGDLFSYIESKNGKLLEVEAAVIIRQVLMALSFLHRKNIVHRDIKPDNVLMTSLAAGCRVILTDFGAARRIENRLHRMSSIIGTHEYAAPEILGYLKSSVEPERPGYTRSVDMWAVGCVTVVLLTGGLAFCDPNTNTYSERLARDCDLNFLRNSKEWQLVRQRPKEFVERLLVLEEKARLTADGALQHPWFYNEVHKNDFEDLYQRTIKHWRPRIPRSNIVEFQDSGSIRNLKCSKAFLKPPRRSMGRVQSPIEPPYKPFPRQMHQNLWPSRSPNRGLSAEVLSSIETSSPKSAARLRVRADSILPSHQPSSLSTTATPTTTRPRRGARAVSEPLPIRGSFEPQAESSGRQSKDFLKPSRPSAHKSPQGGHQGSREDVPSVRPSTPKLRKVLPIEHSRTPSHSASLSNTTPNTVSAVEQVARACPNGPAAIVFLDQTATPGSLRKVKNSTKNSPSAQSHGVSDASSSGGIPPSNCELQERPPKSLINTQSKKRRGSSVFDLAEDTDSEEQVRDHKARRRSIFDLAGDDRENRPRLPRLPLVHRPSAPSAATMKPHPRPRILYLPR</sequence>
<dbReference type="GO" id="GO:0005524">
    <property type="term" value="F:ATP binding"/>
    <property type="evidence" value="ECO:0007669"/>
    <property type="project" value="UniProtKB-UniRule"/>
</dbReference>
<evidence type="ECO:0000259" key="7">
    <source>
        <dbReference type="PROSITE" id="PS50011"/>
    </source>
</evidence>
<evidence type="ECO:0000313" key="9">
    <source>
        <dbReference type="Proteomes" id="UP000094526"/>
    </source>
</evidence>
<keyword evidence="3 4" id="KW-0067">ATP-binding</keyword>
<feature type="domain" description="FHA" evidence="6">
    <location>
        <begin position="50"/>
        <end position="123"/>
    </location>
</feature>
<dbReference type="InterPro" id="IPR000253">
    <property type="entry name" value="FHA_dom"/>
</dbReference>
<keyword evidence="2 4" id="KW-0547">Nucleotide-binding</keyword>
<dbReference type="OrthoDB" id="74764at2759"/>
<dbReference type="InterPro" id="IPR017441">
    <property type="entry name" value="Protein_kinase_ATP_BS"/>
</dbReference>
<feature type="region of interest" description="Disordered" evidence="5">
    <location>
        <begin position="740"/>
        <end position="862"/>
    </location>
</feature>
<dbReference type="InterPro" id="IPR008271">
    <property type="entry name" value="Ser/Thr_kinase_AS"/>
</dbReference>
<dbReference type="GO" id="GO:0004672">
    <property type="term" value="F:protein kinase activity"/>
    <property type="evidence" value="ECO:0007669"/>
    <property type="project" value="InterPro"/>
</dbReference>
<dbReference type="SUPFAM" id="SSF56112">
    <property type="entry name" value="Protein kinase-like (PK-like)"/>
    <property type="match status" value="1"/>
</dbReference>
<dbReference type="VEuPathDB" id="FungiDB:G647_05318"/>
<evidence type="ECO:0000256" key="4">
    <source>
        <dbReference type="PROSITE-ProRule" id="PRU10141"/>
    </source>
</evidence>
<feature type="binding site" evidence="4">
    <location>
        <position position="205"/>
    </location>
    <ligand>
        <name>ATP</name>
        <dbReference type="ChEBI" id="CHEBI:30616"/>
    </ligand>
</feature>
<organism evidence="8 9">
    <name type="scientific">Cladophialophora carrionii</name>
    <dbReference type="NCBI Taxonomy" id="86049"/>
    <lineage>
        <taxon>Eukaryota</taxon>
        <taxon>Fungi</taxon>
        <taxon>Dikarya</taxon>
        <taxon>Ascomycota</taxon>
        <taxon>Pezizomycotina</taxon>
        <taxon>Eurotiomycetes</taxon>
        <taxon>Chaetothyriomycetidae</taxon>
        <taxon>Chaetothyriales</taxon>
        <taxon>Herpotrichiellaceae</taxon>
        <taxon>Cladophialophora</taxon>
    </lineage>
</organism>
<dbReference type="SUPFAM" id="SSF49879">
    <property type="entry name" value="SMAD/FHA domain"/>
    <property type="match status" value="1"/>
</dbReference>
<feature type="domain" description="Protein kinase" evidence="7">
    <location>
        <begin position="176"/>
        <end position="488"/>
    </location>
</feature>